<organism evidence="3">
    <name type="scientific">Mycobacterium xenopi 4042</name>
    <dbReference type="NCBI Taxonomy" id="1299334"/>
    <lineage>
        <taxon>Bacteria</taxon>
        <taxon>Bacillati</taxon>
        <taxon>Actinomycetota</taxon>
        <taxon>Actinomycetes</taxon>
        <taxon>Mycobacteriales</taxon>
        <taxon>Mycobacteriaceae</taxon>
        <taxon>Mycobacterium</taxon>
    </lineage>
</organism>
<evidence type="ECO:0000313" key="3">
    <source>
        <dbReference type="EMBL" id="EUA23781.1"/>
    </source>
</evidence>
<feature type="region of interest" description="Disordered" evidence="1">
    <location>
        <begin position="142"/>
        <end position="198"/>
    </location>
</feature>
<comment type="caution">
    <text evidence="3">The sequence shown here is derived from an EMBL/GenBank/DDBJ whole genome shotgun (WGS) entry which is preliminary data.</text>
</comment>
<sequence>MHRKCLPGLWTNAASALVLSQFRRHFRCSHADQITGTIHGFRLRTRTTIAASGTALAVVLTVAMAPAANAQEEWGAIAVSPDGKSVGVATNKPNEYQANLAASSECQQNNPICNVLITFKYPDCGAVVQNGNQYFGDSGATQQEAERNATNQSPGSTVLRSACNNPPAGATSTSTTTTSTSTTTTTSPTTTSGASEGE</sequence>
<dbReference type="InterPro" id="IPR025240">
    <property type="entry name" value="DUF4189"/>
</dbReference>
<protein>
    <recommendedName>
        <fullName evidence="2">DUF4189 domain-containing protein</fullName>
    </recommendedName>
</protein>
<dbReference type="AlphaFoldDB" id="X7ZXP9"/>
<feature type="domain" description="DUF4189" evidence="2">
    <location>
        <begin position="74"/>
        <end position="152"/>
    </location>
</feature>
<dbReference type="Pfam" id="PF13827">
    <property type="entry name" value="DUF4189"/>
    <property type="match status" value="1"/>
</dbReference>
<proteinExistence type="predicted"/>
<reference evidence="3" key="1">
    <citation type="submission" date="2014-01" db="EMBL/GenBank/DDBJ databases">
        <authorList>
            <person name="Brown-Elliot B."/>
            <person name="Wallace R."/>
            <person name="Lenaerts A."/>
            <person name="Ordway D."/>
            <person name="DeGroote M.A."/>
            <person name="Parker T."/>
            <person name="Sizemore C."/>
            <person name="Tallon L.J."/>
            <person name="Sadzewicz L.K."/>
            <person name="Sengamalay N."/>
            <person name="Fraser C.M."/>
            <person name="Hine E."/>
            <person name="Shefchek K.A."/>
            <person name="Das S.P."/>
            <person name="Tettelin H."/>
        </authorList>
    </citation>
    <scope>NUCLEOTIDE SEQUENCE [LARGE SCALE GENOMIC DNA]</scope>
    <source>
        <strain evidence="3">4042</strain>
    </source>
</reference>
<accession>X7ZXP9</accession>
<feature type="compositionally biased region" description="Low complexity" evidence="1">
    <location>
        <begin position="171"/>
        <end position="192"/>
    </location>
</feature>
<name>X7ZXP9_MYCXE</name>
<gene>
    <name evidence="3" type="ORF">I553_5795</name>
</gene>
<evidence type="ECO:0000256" key="1">
    <source>
        <dbReference type="SAM" id="MobiDB-lite"/>
    </source>
</evidence>
<evidence type="ECO:0000259" key="2">
    <source>
        <dbReference type="Pfam" id="PF13827"/>
    </source>
</evidence>
<feature type="compositionally biased region" description="Polar residues" evidence="1">
    <location>
        <begin position="142"/>
        <end position="164"/>
    </location>
</feature>
<dbReference type="EMBL" id="JAOB01000069">
    <property type="protein sequence ID" value="EUA23781.1"/>
    <property type="molecule type" value="Genomic_DNA"/>
</dbReference>